<dbReference type="OrthoDB" id="5432325at2"/>
<evidence type="ECO:0000259" key="1">
    <source>
        <dbReference type="Pfam" id="PF16537"/>
    </source>
</evidence>
<name>A0A0A5HWQ6_PHOS4</name>
<sequence length="255" mass="28597">MSNVLKALDLSEQSHQATQQGGVYPNLLNRPQEVKTSKSAIVALVCLPALLTAAYGIYESYQDKVSSRANDNQPQVIQVDTPFEYAELPYPEFTNLTPTYDVQIAEVINVPEPAREMSSPSFDKTEVMPDTSEPLKQEESLLGNLDLSELSPELAMRIENALGEETDLETPSPSQVSNLAQQGDKWQGRLPALNFQTHVYSSNKTKRWVKVNGTEYNQGDWITDRIQVERIDQNSCLIRFDGESIEVPALYDWQG</sequence>
<evidence type="ECO:0000313" key="3">
    <source>
        <dbReference type="Proteomes" id="UP000030451"/>
    </source>
</evidence>
<dbReference type="GO" id="GO:0015627">
    <property type="term" value="C:type II protein secretion system complex"/>
    <property type="evidence" value="ECO:0007669"/>
    <property type="project" value="InterPro"/>
</dbReference>
<protein>
    <recommendedName>
        <fullName evidence="1">Type II secretion system protein GspB C-terminal domain-containing protein</fullName>
    </recommendedName>
</protein>
<proteinExistence type="predicted"/>
<comment type="caution">
    <text evidence="2">The sequence shown here is derived from an EMBL/GenBank/DDBJ whole genome shotgun (WGS) entry which is preliminary data.</text>
</comment>
<accession>A0A0A5HWQ6</accession>
<organism evidence="2 3">
    <name type="scientific">Photobacterium sp. (strain ATCC 43367)</name>
    <dbReference type="NCBI Taxonomy" id="379097"/>
    <lineage>
        <taxon>Bacteria</taxon>
        <taxon>Pseudomonadati</taxon>
        <taxon>Pseudomonadota</taxon>
        <taxon>Gammaproteobacteria</taxon>
        <taxon>Vibrionales</taxon>
        <taxon>Vibrionaceae</taxon>
        <taxon>Vibrio</taxon>
        <taxon>Vibrio oreintalis group</taxon>
    </lineage>
</organism>
<feature type="domain" description="Type II secretion system protein GspB C-terminal" evidence="1">
    <location>
        <begin position="190"/>
        <end position="249"/>
    </location>
</feature>
<gene>
    <name evidence="2" type="ORF">NM06_11180</name>
</gene>
<dbReference type="AlphaFoldDB" id="A0A0A5HWQ6"/>
<dbReference type="EMBL" id="JRWP01000019">
    <property type="protein sequence ID" value="KGY08730.1"/>
    <property type="molecule type" value="Genomic_DNA"/>
</dbReference>
<dbReference type="Pfam" id="PF16537">
    <property type="entry name" value="T2SSB"/>
    <property type="match status" value="1"/>
</dbReference>
<reference evidence="2 3" key="1">
    <citation type="submission" date="2014-10" db="EMBL/GenBank/DDBJ databases">
        <title>Genome sequencing of Vibrio sinaloensis T08.</title>
        <authorList>
            <person name="Chan K.-G."/>
            <person name="Mohamad N.I."/>
        </authorList>
    </citation>
    <scope>NUCLEOTIDE SEQUENCE [LARGE SCALE GENOMIC DNA]</scope>
    <source>
        <strain evidence="2 3">T08</strain>
    </source>
</reference>
<dbReference type="STRING" id="379097.SE23_11160"/>
<dbReference type="InterPro" id="IPR032389">
    <property type="entry name" value="GspB_C"/>
</dbReference>
<evidence type="ECO:0000313" key="2">
    <source>
        <dbReference type="EMBL" id="KGY08730.1"/>
    </source>
</evidence>
<dbReference type="RefSeq" id="WP_038190944.1">
    <property type="nucleotide sequence ID" value="NZ_JRWP01000019.1"/>
</dbReference>
<dbReference type="Proteomes" id="UP000030451">
    <property type="component" value="Unassembled WGS sequence"/>
</dbReference>